<sequence>MNIEQTTFDIYEAKQNVKSALAATSEWRKAAAEDFAFMQGKQWQDGDLKKMREAGRPAITINRIRPVINLLCGYASQNETEPDFLPRSEEDDRISRVAKGITKYCLDRANYQRNKGKCFRDKIICGLANYWVSYEFDYTKLDGTIQIERVSPFDAFVDPECKKDDLSDAQYVGRYSWESSAKLKQVYPDKINEIDALKHKYDDTEQEAGIVETVDGEALWYNNNYNKIRVVQYWYKEYGKRNVFMTKEGLIDEGNPLFVVLMATGKKPTSIPDTKIRYATFADDVLLEEGESPYKHGKFPLVREYCYYTGELVDDELEPAGVVRDIKDAQRELNKNRSQRMHVVNQQSLGVKFWQGQFTEQLKKTIKTESTKPGANIFLPPGVSFTDGTPAMDSSINISLENQSSNDFYSISGITPESLSGSVGSMSGKAIDLRQSVTTVQTAGIFEQSKEAERQIVKLLWGEKNAPGLIPQFYNEAKAMRIMGDDGQKEFVQIAPGLNQPMQEQVLTDALGQPQVDAEGNPIKQVLYDLSAFDFDIVISTSQASATARRANLYQLLEAKKSGVDIPMDIILDFMDFPEKETVKKRMQEASEKPALPELRVSGSLDDMPAEALSMYLQTLGVQISPQQIMAERLALKGKQPNIQNAPQIMPPMNDLGTM</sequence>
<dbReference type="Pfam" id="PF16510">
    <property type="entry name" value="P22_portal"/>
    <property type="match status" value="1"/>
</dbReference>
<organism evidence="1">
    <name type="scientific">Podoviridae sp. ctYMC43</name>
    <dbReference type="NCBI Taxonomy" id="2827619"/>
    <lineage>
        <taxon>Viruses</taxon>
        <taxon>Duplodnaviria</taxon>
        <taxon>Heunggongvirae</taxon>
        <taxon>Uroviricota</taxon>
        <taxon>Caudoviricetes</taxon>
    </lineage>
</organism>
<reference evidence="1" key="1">
    <citation type="journal article" date="2021" name="Proc. Natl. Acad. Sci. U.S.A.">
        <title>A Catalog of Tens of Thousands of Viruses from Human Metagenomes Reveals Hidden Associations with Chronic Diseases.</title>
        <authorList>
            <person name="Tisza M.J."/>
            <person name="Buck C.B."/>
        </authorList>
    </citation>
    <scope>NUCLEOTIDE SEQUENCE</scope>
    <source>
        <strain evidence="1">CtYMC43</strain>
    </source>
</reference>
<accession>A0A8S5LQ92</accession>
<dbReference type="InterPro" id="IPR032427">
    <property type="entry name" value="P22_portal"/>
</dbReference>
<name>A0A8S5LQ92_9CAUD</name>
<dbReference type="EMBL" id="BK015892">
    <property type="protein sequence ID" value="DAD72011.1"/>
    <property type="molecule type" value="Genomic_DNA"/>
</dbReference>
<evidence type="ECO:0000313" key="1">
    <source>
        <dbReference type="EMBL" id="DAD72011.1"/>
    </source>
</evidence>
<proteinExistence type="predicted"/>
<protein>
    <submittedName>
        <fullName evidence="1">Portal protein</fullName>
    </submittedName>
</protein>